<reference evidence="14 15" key="1">
    <citation type="submission" date="2016-10" db="EMBL/GenBank/DDBJ databases">
        <authorList>
            <person name="de Groot N.N."/>
        </authorList>
    </citation>
    <scope>NUCLEOTIDE SEQUENCE [LARGE SCALE GENOMIC DNA]</scope>
    <source>
        <strain evidence="14 15">CGMCC 1.9109</strain>
    </source>
</reference>
<protein>
    <recommendedName>
        <fullName evidence="4">Succinate dehydrogenase cytochrome b556 subunit</fullName>
    </recommendedName>
</protein>
<keyword evidence="10 13" id="KW-0472">Membrane</keyword>
<dbReference type="STRING" id="637679.GCA_001550055_01945"/>
<evidence type="ECO:0000256" key="3">
    <source>
        <dbReference type="ARBA" id="ARBA00007244"/>
    </source>
</evidence>
<keyword evidence="9 12" id="KW-0408">Iron</keyword>
<evidence type="ECO:0000256" key="6">
    <source>
        <dbReference type="ARBA" id="ARBA00022692"/>
    </source>
</evidence>
<dbReference type="InterPro" id="IPR014314">
    <property type="entry name" value="Succ_DH_cytb556"/>
</dbReference>
<evidence type="ECO:0000256" key="1">
    <source>
        <dbReference type="ARBA" id="ARBA00004050"/>
    </source>
</evidence>
<evidence type="ECO:0000256" key="7">
    <source>
        <dbReference type="ARBA" id="ARBA00022723"/>
    </source>
</evidence>
<evidence type="ECO:0000256" key="13">
    <source>
        <dbReference type="SAM" id="Phobius"/>
    </source>
</evidence>
<evidence type="ECO:0000256" key="12">
    <source>
        <dbReference type="PIRSR" id="PIRSR000178-1"/>
    </source>
</evidence>
<evidence type="ECO:0000256" key="9">
    <source>
        <dbReference type="ARBA" id="ARBA00023004"/>
    </source>
</evidence>
<proteinExistence type="inferred from homology"/>
<evidence type="ECO:0000256" key="2">
    <source>
        <dbReference type="ARBA" id="ARBA00004141"/>
    </source>
</evidence>
<evidence type="ECO:0000313" key="15">
    <source>
        <dbReference type="Proteomes" id="UP000183685"/>
    </source>
</evidence>
<name>A0A1G6ZRI6_9PROT</name>
<keyword evidence="8 13" id="KW-1133">Transmembrane helix</keyword>
<dbReference type="GO" id="GO:0016020">
    <property type="term" value="C:membrane"/>
    <property type="evidence" value="ECO:0007669"/>
    <property type="project" value="UniProtKB-SubCell"/>
</dbReference>
<keyword evidence="7 12" id="KW-0479">Metal-binding</keyword>
<dbReference type="SUPFAM" id="SSF81343">
    <property type="entry name" value="Fumarate reductase respiratory complex transmembrane subunits"/>
    <property type="match status" value="1"/>
</dbReference>
<evidence type="ECO:0000256" key="8">
    <source>
        <dbReference type="ARBA" id="ARBA00022989"/>
    </source>
</evidence>
<comment type="similarity">
    <text evidence="3">Belongs to the cytochrome b560 family.</text>
</comment>
<evidence type="ECO:0000313" key="14">
    <source>
        <dbReference type="EMBL" id="SDE04827.1"/>
    </source>
</evidence>
<comment type="subunit">
    <text evidence="11">Part of an enzyme complex containing four subunits: a flavoprotein, an iron-sulfur protein, plus two membrane-anchoring proteins, SdhC and SdhD. The complex can form homotrimers.</text>
</comment>
<dbReference type="NCBIfam" id="TIGR02970">
    <property type="entry name" value="succ_dehyd_cytB"/>
    <property type="match status" value="1"/>
</dbReference>
<dbReference type="OrthoDB" id="9799441at2"/>
<dbReference type="AlphaFoldDB" id="A0A1G6ZRI6"/>
<evidence type="ECO:0000256" key="11">
    <source>
        <dbReference type="ARBA" id="ARBA00025912"/>
    </source>
</evidence>
<feature type="transmembrane region" description="Helical" evidence="13">
    <location>
        <begin position="21"/>
        <end position="45"/>
    </location>
</feature>
<dbReference type="CDD" id="cd03499">
    <property type="entry name" value="SQR_TypeC_SdhC"/>
    <property type="match status" value="1"/>
</dbReference>
<feature type="transmembrane region" description="Helical" evidence="13">
    <location>
        <begin position="65"/>
        <end position="84"/>
    </location>
</feature>
<dbReference type="GO" id="GO:0046872">
    <property type="term" value="F:metal ion binding"/>
    <property type="evidence" value="ECO:0007669"/>
    <property type="project" value="UniProtKB-KW"/>
</dbReference>
<accession>A0A1G6ZRI6</accession>
<evidence type="ECO:0000256" key="5">
    <source>
        <dbReference type="ARBA" id="ARBA00022617"/>
    </source>
</evidence>
<dbReference type="PIRSF" id="PIRSF000178">
    <property type="entry name" value="SDH_cyt_b560"/>
    <property type="match status" value="1"/>
</dbReference>
<feature type="binding site" description="axial binding residue" evidence="12">
    <location>
        <position position="81"/>
    </location>
    <ligand>
        <name>heme</name>
        <dbReference type="ChEBI" id="CHEBI:30413"/>
        <note>ligand shared with second transmembrane subunit</note>
    </ligand>
    <ligandPart>
        <name>Fe</name>
        <dbReference type="ChEBI" id="CHEBI:18248"/>
    </ligandPart>
</feature>
<dbReference type="PANTHER" id="PTHR10978:SF5">
    <property type="entry name" value="SUCCINATE DEHYDROGENASE CYTOCHROME B560 SUBUNIT, MITOCHONDRIAL"/>
    <property type="match status" value="1"/>
</dbReference>
<sequence>MAQVKRPLSPHLQVYRWGWHMAASIINRATGVALAFGSILLTWWLVAMATGHDYFDQVQGYAGSIIGRLVLFGITFALMQHLAGGIRHLFMDAGKLYELKANTSSARLTFVFSIVMTIVIWVAAYKVMGVM</sequence>
<keyword evidence="6 13" id="KW-0812">Transmembrane</keyword>
<dbReference type="GO" id="GO:0006099">
    <property type="term" value="P:tricarboxylic acid cycle"/>
    <property type="evidence" value="ECO:0007669"/>
    <property type="project" value="InterPro"/>
</dbReference>
<comment type="subcellular location">
    <subcellularLocation>
        <location evidence="2">Membrane</location>
        <topology evidence="2">Multi-pass membrane protein</topology>
    </subcellularLocation>
</comment>
<evidence type="ECO:0000256" key="10">
    <source>
        <dbReference type="ARBA" id="ARBA00023136"/>
    </source>
</evidence>
<comment type="function">
    <text evidence="1">Membrane-anchoring subunit of succinate dehydrogenase (SDH).</text>
</comment>
<keyword evidence="15" id="KW-1185">Reference proteome</keyword>
<dbReference type="InterPro" id="IPR018495">
    <property type="entry name" value="Succ_DH_cyt_bsu_CS"/>
</dbReference>
<dbReference type="Proteomes" id="UP000183685">
    <property type="component" value="Unassembled WGS sequence"/>
</dbReference>
<comment type="cofactor">
    <cofactor evidence="12">
        <name>heme</name>
        <dbReference type="ChEBI" id="CHEBI:30413"/>
    </cofactor>
    <text evidence="12">The heme is bound between the two transmembrane subunits.</text>
</comment>
<dbReference type="PANTHER" id="PTHR10978">
    <property type="entry name" value="SUCCINATE DEHYDROGENASE CYTOCHROME B560 SUBUNIT"/>
    <property type="match status" value="1"/>
</dbReference>
<dbReference type="Gene3D" id="1.20.1300.10">
    <property type="entry name" value="Fumarate reductase/succinate dehydrogenase, transmembrane subunit"/>
    <property type="match status" value="1"/>
</dbReference>
<dbReference type="EMBL" id="FNAK01000004">
    <property type="protein sequence ID" value="SDE04827.1"/>
    <property type="molecule type" value="Genomic_DNA"/>
</dbReference>
<dbReference type="RefSeq" id="WP_068304375.1">
    <property type="nucleotide sequence ID" value="NZ_DAIOMO010000004.1"/>
</dbReference>
<keyword evidence="5 12" id="KW-0349">Heme</keyword>
<evidence type="ECO:0000256" key="4">
    <source>
        <dbReference type="ARBA" id="ARBA00020076"/>
    </source>
</evidence>
<dbReference type="GO" id="GO:0009055">
    <property type="term" value="F:electron transfer activity"/>
    <property type="evidence" value="ECO:0007669"/>
    <property type="project" value="InterPro"/>
</dbReference>
<dbReference type="InterPro" id="IPR034804">
    <property type="entry name" value="SQR/QFR_C/D"/>
</dbReference>
<dbReference type="InterPro" id="IPR000701">
    <property type="entry name" value="SuccDH_FuR_B_TM-su"/>
</dbReference>
<feature type="transmembrane region" description="Helical" evidence="13">
    <location>
        <begin position="105"/>
        <end position="125"/>
    </location>
</feature>
<gene>
    <name evidence="14" type="ORF">SAMN04488071_1911</name>
</gene>
<dbReference type="PROSITE" id="PS01001">
    <property type="entry name" value="SDH_CYT_2"/>
    <property type="match status" value="1"/>
</dbReference>
<organism evidence="14 15">
    <name type="scientific">Kordiimonas lacus</name>
    <dbReference type="NCBI Taxonomy" id="637679"/>
    <lineage>
        <taxon>Bacteria</taxon>
        <taxon>Pseudomonadati</taxon>
        <taxon>Pseudomonadota</taxon>
        <taxon>Alphaproteobacteria</taxon>
        <taxon>Kordiimonadales</taxon>
        <taxon>Kordiimonadaceae</taxon>
        <taxon>Kordiimonas</taxon>
    </lineage>
</organism>
<dbReference type="Pfam" id="PF01127">
    <property type="entry name" value="Sdh_cyt"/>
    <property type="match status" value="1"/>
</dbReference>